<dbReference type="Proteomes" id="UP000007303">
    <property type="component" value="Unassembled WGS sequence"/>
</dbReference>
<keyword evidence="6" id="KW-1185">Reference proteome</keyword>
<evidence type="ECO:0000256" key="3">
    <source>
        <dbReference type="PROSITE-ProRule" id="PRU00090"/>
    </source>
</evidence>
<dbReference type="GO" id="GO:0005615">
    <property type="term" value="C:extracellular space"/>
    <property type="evidence" value="ECO:0007669"/>
    <property type="project" value="TreeGrafter"/>
</dbReference>
<protein>
    <recommendedName>
        <fullName evidence="4">FZ domain-containing protein</fullName>
    </recommendedName>
</protein>
<evidence type="ECO:0000256" key="1">
    <source>
        <dbReference type="ARBA" id="ARBA00022473"/>
    </source>
</evidence>
<dbReference type="InterPro" id="IPR020067">
    <property type="entry name" value="Frizzled_dom"/>
</dbReference>
<dbReference type="PROSITE" id="PS50038">
    <property type="entry name" value="FZ"/>
    <property type="match status" value="1"/>
</dbReference>
<dbReference type="InParanoid" id="H3BZ76"/>
<dbReference type="SMART" id="SM00063">
    <property type="entry name" value="FRI"/>
    <property type="match status" value="1"/>
</dbReference>
<dbReference type="GO" id="GO:0005737">
    <property type="term" value="C:cytoplasm"/>
    <property type="evidence" value="ECO:0007669"/>
    <property type="project" value="TreeGrafter"/>
</dbReference>
<feature type="disulfide bond" evidence="3">
    <location>
        <begin position="1"/>
        <end position="62"/>
    </location>
</feature>
<sequence>CQPITLSLCNNLPYTETILPNALGHKTQEEAGLEVHQFLPLIKVECSAHLRPFLCSVYTPKCVSGKARPPCRRLCEQVKSGCEALMNRFGFQWPDALRCEAFSTETCEDVSLPDGRSTSTCSEP</sequence>
<feature type="disulfide bond" evidence="3">
    <location>
        <begin position="75"/>
        <end position="99"/>
    </location>
</feature>
<keyword evidence="2 3" id="KW-1015">Disulfide bond</keyword>
<dbReference type="AlphaFoldDB" id="H3BZ76"/>
<evidence type="ECO:0000313" key="6">
    <source>
        <dbReference type="Proteomes" id="UP000007303"/>
    </source>
</evidence>
<organism evidence="5 6">
    <name type="scientific">Tetraodon nigroviridis</name>
    <name type="common">Spotted green pufferfish</name>
    <name type="synonym">Chelonodon nigroviridis</name>
    <dbReference type="NCBI Taxonomy" id="99883"/>
    <lineage>
        <taxon>Eukaryota</taxon>
        <taxon>Metazoa</taxon>
        <taxon>Chordata</taxon>
        <taxon>Craniata</taxon>
        <taxon>Vertebrata</taxon>
        <taxon>Euteleostomi</taxon>
        <taxon>Actinopterygii</taxon>
        <taxon>Neopterygii</taxon>
        <taxon>Teleostei</taxon>
        <taxon>Neoteleostei</taxon>
        <taxon>Acanthomorphata</taxon>
        <taxon>Eupercaria</taxon>
        <taxon>Tetraodontiformes</taxon>
        <taxon>Tetradontoidea</taxon>
        <taxon>Tetraodontidae</taxon>
        <taxon>Tetraodon</taxon>
    </lineage>
</organism>
<comment type="caution">
    <text evidence="3">Lacks conserved residue(s) required for the propagation of feature annotation.</text>
</comment>
<proteinExistence type="predicted"/>
<dbReference type="STRING" id="99883.ENSTNIP00000001292"/>
<dbReference type="GeneTree" id="ENSGT00940000166686"/>
<feature type="disulfide bond" evidence="3">
    <location>
        <begin position="9"/>
        <end position="55"/>
    </location>
</feature>
<reference evidence="5" key="2">
    <citation type="submission" date="2025-08" db="UniProtKB">
        <authorList>
            <consortium name="Ensembl"/>
        </authorList>
    </citation>
    <scope>IDENTIFICATION</scope>
</reference>
<keyword evidence="1" id="KW-0217">Developmental protein</keyword>
<feature type="domain" description="FZ" evidence="4">
    <location>
        <begin position="1"/>
        <end position="124"/>
    </location>
</feature>
<dbReference type="PANTHER" id="PTHR11309">
    <property type="entry name" value="FRIZZLED"/>
    <property type="match status" value="1"/>
</dbReference>
<dbReference type="GO" id="GO:0035567">
    <property type="term" value="P:non-canonical Wnt signaling pathway"/>
    <property type="evidence" value="ECO:0007669"/>
    <property type="project" value="TreeGrafter"/>
</dbReference>
<dbReference type="GO" id="GO:0060070">
    <property type="term" value="P:canonical Wnt signaling pathway"/>
    <property type="evidence" value="ECO:0007669"/>
    <property type="project" value="TreeGrafter"/>
</dbReference>
<accession>H3BZ76</accession>
<evidence type="ECO:0000259" key="4">
    <source>
        <dbReference type="PROSITE" id="PS50038"/>
    </source>
</evidence>
<dbReference type="GO" id="GO:0017147">
    <property type="term" value="F:Wnt-protein binding"/>
    <property type="evidence" value="ECO:0007669"/>
    <property type="project" value="TreeGrafter"/>
</dbReference>
<dbReference type="Pfam" id="PF01392">
    <property type="entry name" value="Fz"/>
    <property type="match status" value="1"/>
</dbReference>
<name>H3BZ76_TETNG</name>
<dbReference type="Ensembl" id="ENSTNIT00000002636.1">
    <property type="protein sequence ID" value="ENSTNIP00000001292.1"/>
    <property type="gene ID" value="ENSTNIG00000001254.1"/>
</dbReference>
<dbReference type="SUPFAM" id="SSF63501">
    <property type="entry name" value="Frizzled cysteine-rich domain"/>
    <property type="match status" value="1"/>
</dbReference>
<reference evidence="6" key="1">
    <citation type="journal article" date="2004" name="Nature">
        <title>Genome duplication in the teleost fish Tetraodon nigroviridis reveals the early vertebrate proto-karyotype.</title>
        <authorList>
            <person name="Jaillon O."/>
            <person name="Aury J.-M."/>
            <person name="Brunet F."/>
            <person name="Petit J.-L."/>
            <person name="Stange-Thomann N."/>
            <person name="Mauceli E."/>
            <person name="Bouneau L."/>
            <person name="Fischer C."/>
            <person name="Ozouf-Costaz C."/>
            <person name="Bernot A."/>
            <person name="Nicaud S."/>
            <person name="Jaffe D."/>
            <person name="Fisher S."/>
            <person name="Lutfalla G."/>
            <person name="Dossat C."/>
            <person name="Segurens B."/>
            <person name="Dasilva C."/>
            <person name="Salanoubat M."/>
            <person name="Levy M."/>
            <person name="Boudet N."/>
            <person name="Castellano S."/>
            <person name="Anthouard V."/>
            <person name="Jubin C."/>
            <person name="Castelli V."/>
            <person name="Katinka M."/>
            <person name="Vacherie B."/>
            <person name="Biemont C."/>
            <person name="Skalli Z."/>
            <person name="Cattolico L."/>
            <person name="Poulain J."/>
            <person name="De Berardinis V."/>
            <person name="Cruaud C."/>
            <person name="Duprat S."/>
            <person name="Brottier P."/>
            <person name="Coutanceau J.-P."/>
            <person name="Gouzy J."/>
            <person name="Parra G."/>
            <person name="Lardier G."/>
            <person name="Chapple C."/>
            <person name="McKernan K.J."/>
            <person name="McEwan P."/>
            <person name="Bosak S."/>
            <person name="Kellis M."/>
            <person name="Volff J.-N."/>
            <person name="Guigo R."/>
            <person name="Zody M.C."/>
            <person name="Mesirov J."/>
            <person name="Lindblad-Toh K."/>
            <person name="Birren B."/>
            <person name="Nusbaum C."/>
            <person name="Kahn D."/>
            <person name="Robinson-Rechavi M."/>
            <person name="Laudet V."/>
            <person name="Schachter V."/>
            <person name="Quetier F."/>
            <person name="Saurin W."/>
            <person name="Scarpelli C."/>
            <person name="Wincker P."/>
            <person name="Lander E.S."/>
            <person name="Weissenbach J."/>
            <person name="Roest Crollius H."/>
        </authorList>
    </citation>
    <scope>NUCLEOTIDE SEQUENCE [LARGE SCALE GENOMIC DNA]</scope>
</reference>
<dbReference type="PANTHER" id="PTHR11309:SF97">
    <property type="entry name" value="SECRETED FRIZZLED-RELATED PROTEIN 3"/>
    <property type="match status" value="1"/>
</dbReference>
<evidence type="ECO:0000256" key="2">
    <source>
        <dbReference type="ARBA" id="ARBA00023157"/>
    </source>
</evidence>
<reference evidence="5" key="3">
    <citation type="submission" date="2025-09" db="UniProtKB">
        <authorList>
            <consortium name="Ensembl"/>
        </authorList>
    </citation>
    <scope>IDENTIFICATION</scope>
</reference>
<dbReference type="HOGENOM" id="CLU_126325_1_0_1"/>
<evidence type="ECO:0000313" key="5">
    <source>
        <dbReference type="Ensembl" id="ENSTNIP00000001292.1"/>
    </source>
</evidence>
<dbReference type="InterPro" id="IPR015526">
    <property type="entry name" value="Frizzled/SFRP"/>
</dbReference>
<dbReference type="OMA" id="QFWPLVH"/>
<dbReference type="InterPro" id="IPR036790">
    <property type="entry name" value="Frizzled_dom_sf"/>
</dbReference>
<dbReference type="Gene3D" id="1.10.2000.10">
    <property type="entry name" value="Frizzled cysteine-rich domain"/>
    <property type="match status" value="1"/>
</dbReference>